<dbReference type="InterPro" id="IPR004568">
    <property type="entry name" value="Ppantetheine-prot_Trfase_dom"/>
</dbReference>
<proteinExistence type="inferred from homology"/>
<dbReference type="GO" id="GO:0008897">
    <property type="term" value="F:holo-[acyl-carrier-protein] synthase activity"/>
    <property type="evidence" value="ECO:0007669"/>
    <property type="project" value="InterPro"/>
</dbReference>
<evidence type="ECO:0000313" key="9">
    <source>
        <dbReference type="EMBL" id="KAG7097029.1"/>
    </source>
</evidence>
<dbReference type="Gene3D" id="3.90.470.20">
    <property type="entry name" value="4'-phosphopantetheinyl transferase domain"/>
    <property type="match status" value="1"/>
</dbReference>
<keyword evidence="2" id="KW-0808">Transferase</keyword>
<evidence type="ECO:0000313" key="10">
    <source>
        <dbReference type="Proteomes" id="UP001049176"/>
    </source>
</evidence>
<evidence type="ECO:0000256" key="2">
    <source>
        <dbReference type="ARBA" id="ARBA00022679"/>
    </source>
</evidence>
<dbReference type="SUPFAM" id="SSF56214">
    <property type="entry name" value="4'-phosphopantetheinyl transferase"/>
    <property type="match status" value="1"/>
</dbReference>
<dbReference type="InterPro" id="IPR008278">
    <property type="entry name" value="4-PPantetheinyl_Trfase_dom"/>
</dbReference>
<protein>
    <recommendedName>
        <fullName evidence="8">4'-phosphopantetheinyl transferase domain-containing protein</fullName>
    </recommendedName>
</protein>
<evidence type="ECO:0000256" key="5">
    <source>
        <dbReference type="ARBA" id="ARBA00022842"/>
    </source>
</evidence>
<accession>A0A9P7UYI9</accession>
<evidence type="ECO:0000256" key="3">
    <source>
        <dbReference type="ARBA" id="ARBA00022723"/>
    </source>
</evidence>
<sequence length="138" mass="15794">MGILGLGCDFVMVSRILQLMKRRGSDRLASRILSRKEMSDWQLQLSRSQAFDSIENARFLSVRWAVKEASYKALYPDFKPTWKELTYRSKTKNGSRPCLIYTPRTEPITPARSLKLHCSVTHDGDFSFATVLVENTSS</sequence>
<evidence type="ECO:0000259" key="8">
    <source>
        <dbReference type="Pfam" id="PF01648"/>
    </source>
</evidence>
<dbReference type="AlphaFoldDB" id="A0A9P7UYI9"/>
<dbReference type="KEGG" id="more:E1B28_004422"/>
<name>A0A9P7UYI9_9AGAR</name>
<keyword evidence="4" id="KW-0276">Fatty acid metabolism</keyword>
<keyword evidence="5" id="KW-0460">Magnesium</keyword>
<gene>
    <name evidence="9" type="ORF">E1B28_004422</name>
</gene>
<keyword evidence="6" id="KW-0443">Lipid metabolism</keyword>
<evidence type="ECO:0000256" key="1">
    <source>
        <dbReference type="ARBA" id="ARBA00022516"/>
    </source>
</evidence>
<keyword evidence="7" id="KW-0275">Fatty acid biosynthesis</keyword>
<evidence type="ECO:0000256" key="6">
    <source>
        <dbReference type="ARBA" id="ARBA00023098"/>
    </source>
</evidence>
<dbReference type="InterPro" id="IPR037143">
    <property type="entry name" value="4-PPantetheinyl_Trfase_dom_sf"/>
</dbReference>
<keyword evidence="10" id="KW-1185">Reference proteome</keyword>
<comment type="caution">
    <text evidence="9">The sequence shown here is derived from an EMBL/GenBank/DDBJ whole genome shotgun (WGS) entry which is preliminary data.</text>
</comment>
<dbReference type="GO" id="GO:0000287">
    <property type="term" value="F:magnesium ion binding"/>
    <property type="evidence" value="ECO:0007669"/>
    <property type="project" value="InterPro"/>
</dbReference>
<reference evidence="9" key="1">
    <citation type="journal article" date="2021" name="Genome Biol. Evol.">
        <title>The assembled and annotated genome of the fairy-ring fungus Marasmius oreades.</title>
        <authorList>
            <person name="Hiltunen M."/>
            <person name="Ament-Velasquez S.L."/>
            <person name="Johannesson H."/>
        </authorList>
    </citation>
    <scope>NUCLEOTIDE SEQUENCE</scope>
    <source>
        <strain evidence="9">03SP1</strain>
    </source>
</reference>
<dbReference type="GO" id="GO:0006633">
    <property type="term" value="P:fatty acid biosynthetic process"/>
    <property type="evidence" value="ECO:0007669"/>
    <property type="project" value="UniProtKB-KW"/>
</dbReference>
<dbReference type="EMBL" id="CM032182">
    <property type="protein sequence ID" value="KAG7097029.1"/>
    <property type="molecule type" value="Genomic_DNA"/>
</dbReference>
<dbReference type="GeneID" id="66073498"/>
<dbReference type="Proteomes" id="UP001049176">
    <property type="component" value="Chromosome 2"/>
</dbReference>
<evidence type="ECO:0000256" key="4">
    <source>
        <dbReference type="ARBA" id="ARBA00022832"/>
    </source>
</evidence>
<dbReference type="Pfam" id="PF01648">
    <property type="entry name" value="ACPS"/>
    <property type="match status" value="1"/>
</dbReference>
<dbReference type="OrthoDB" id="15433at2759"/>
<dbReference type="InterPro" id="IPR002582">
    <property type="entry name" value="ACPS"/>
</dbReference>
<dbReference type="RefSeq" id="XP_043013499.1">
    <property type="nucleotide sequence ID" value="XM_043148897.1"/>
</dbReference>
<dbReference type="HAMAP" id="MF_00101">
    <property type="entry name" value="AcpS"/>
    <property type="match status" value="1"/>
</dbReference>
<keyword evidence="3" id="KW-0479">Metal-binding</keyword>
<keyword evidence="1" id="KW-0444">Lipid biosynthesis</keyword>
<organism evidence="9 10">
    <name type="scientific">Marasmius oreades</name>
    <name type="common">fairy-ring Marasmius</name>
    <dbReference type="NCBI Taxonomy" id="181124"/>
    <lineage>
        <taxon>Eukaryota</taxon>
        <taxon>Fungi</taxon>
        <taxon>Dikarya</taxon>
        <taxon>Basidiomycota</taxon>
        <taxon>Agaricomycotina</taxon>
        <taxon>Agaricomycetes</taxon>
        <taxon>Agaricomycetidae</taxon>
        <taxon>Agaricales</taxon>
        <taxon>Marasmiineae</taxon>
        <taxon>Marasmiaceae</taxon>
        <taxon>Marasmius</taxon>
    </lineage>
</organism>
<feature type="domain" description="4'-phosphopantetheinyl transferase" evidence="8">
    <location>
        <begin position="5"/>
        <end position="101"/>
    </location>
</feature>
<evidence type="ECO:0000256" key="7">
    <source>
        <dbReference type="ARBA" id="ARBA00023160"/>
    </source>
</evidence>
<dbReference type="NCBIfam" id="TIGR00556">
    <property type="entry name" value="pantethn_trn"/>
    <property type="match status" value="1"/>
</dbReference>